<keyword evidence="1" id="KW-0732">Signal</keyword>
<reference evidence="3" key="1">
    <citation type="submission" date="2016-10" db="EMBL/GenBank/DDBJ databases">
        <authorList>
            <person name="Varghese N."/>
            <person name="Submissions S."/>
        </authorList>
    </citation>
    <scope>NUCLEOTIDE SEQUENCE [LARGE SCALE GENOMIC DNA]</scope>
    <source>
        <strain evidence="3">CBMB127</strain>
    </source>
</reference>
<keyword evidence="3" id="KW-1185">Reference proteome</keyword>
<feature type="signal peptide" evidence="1">
    <location>
        <begin position="1"/>
        <end position="23"/>
    </location>
</feature>
<dbReference type="AlphaFoldDB" id="A0A1G8Z515"/>
<accession>A0A1G8Z515</accession>
<evidence type="ECO:0000313" key="3">
    <source>
        <dbReference type="Proteomes" id="UP000198629"/>
    </source>
</evidence>
<gene>
    <name evidence="2" type="ORF">SAMN05192566_0098</name>
</gene>
<feature type="chain" id="PRO_5011695818" evidence="1">
    <location>
        <begin position="24"/>
        <end position="155"/>
    </location>
</feature>
<dbReference type="RefSeq" id="WP_091468149.1">
    <property type="nucleotide sequence ID" value="NZ_FNFX01000001.1"/>
</dbReference>
<evidence type="ECO:0000256" key="1">
    <source>
        <dbReference type="SAM" id="SignalP"/>
    </source>
</evidence>
<dbReference type="EMBL" id="FNFX01000001">
    <property type="protein sequence ID" value="SDK10191.1"/>
    <property type="molecule type" value="Genomic_DNA"/>
</dbReference>
<protein>
    <submittedName>
        <fullName evidence="2">Uncharacterized protein</fullName>
    </submittedName>
</protein>
<dbReference type="OrthoDB" id="9928925at2"/>
<proteinExistence type="predicted"/>
<dbReference type="Proteomes" id="UP000198629">
    <property type="component" value="Unassembled WGS sequence"/>
</dbReference>
<evidence type="ECO:0000313" key="2">
    <source>
        <dbReference type="EMBL" id="SDK10191.1"/>
    </source>
</evidence>
<name>A0A1G8Z515_9PROT</name>
<organism evidence="2 3">
    <name type="scientific">Methylophilus rhizosphaerae</name>
    <dbReference type="NCBI Taxonomy" id="492660"/>
    <lineage>
        <taxon>Bacteria</taxon>
        <taxon>Pseudomonadati</taxon>
        <taxon>Pseudomonadota</taxon>
        <taxon>Betaproteobacteria</taxon>
        <taxon>Nitrosomonadales</taxon>
        <taxon>Methylophilaceae</taxon>
        <taxon>Methylophilus</taxon>
    </lineage>
</organism>
<sequence length="155" mass="16922">MHHRIIAIALLTGSLLASHTLSAADSGQAPAIAFSSKFRNVDYLFTEHAERAAMDDGANYEIAIREVGWDLISAVGRACSSIHNIEGIFIDRIYFKERHALVVLGVLADLEFLPFNTEEAIATPALQALLDAFTREHITITQLADAKGVELSMSK</sequence>